<reference evidence="1 2" key="1">
    <citation type="submission" date="2018-09" db="EMBL/GenBank/DDBJ databases">
        <title>Genomic Encyclopedia of Archaeal and Bacterial Type Strains, Phase II (KMG-II): from individual species to whole genera.</title>
        <authorList>
            <person name="Goeker M."/>
        </authorList>
    </citation>
    <scope>NUCLEOTIDE SEQUENCE [LARGE SCALE GENOMIC DNA]</scope>
    <source>
        <strain evidence="1 2">DSM 17008</strain>
    </source>
</reference>
<proteinExistence type="predicted"/>
<dbReference type="Proteomes" id="UP000285120">
    <property type="component" value="Unassembled WGS sequence"/>
</dbReference>
<dbReference type="AlphaFoldDB" id="A0A419V572"/>
<name>A0A419V572_9BACL</name>
<comment type="caution">
    <text evidence="1">The sequence shown here is derived from an EMBL/GenBank/DDBJ whole genome shotgun (WGS) entry which is preliminary data.</text>
</comment>
<evidence type="ECO:0000313" key="1">
    <source>
        <dbReference type="EMBL" id="RKD73645.1"/>
    </source>
</evidence>
<protein>
    <submittedName>
        <fullName evidence="1">Uncharacterized protein</fullName>
    </submittedName>
</protein>
<organism evidence="1 2">
    <name type="scientific">Sinobaca qinghaiensis</name>
    <dbReference type="NCBI Taxonomy" id="342944"/>
    <lineage>
        <taxon>Bacteria</taxon>
        <taxon>Bacillati</taxon>
        <taxon>Bacillota</taxon>
        <taxon>Bacilli</taxon>
        <taxon>Bacillales</taxon>
        <taxon>Sporolactobacillaceae</taxon>
        <taxon>Sinobaca</taxon>
    </lineage>
</organism>
<keyword evidence="2" id="KW-1185">Reference proteome</keyword>
<evidence type="ECO:0000313" key="2">
    <source>
        <dbReference type="Proteomes" id="UP000285120"/>
    </source>
</evidence>
<dbReference type="EMBL" id="RAPK01000008">
    <property type="protein sequence ID" value="RKD73645.1"/>
    <property type="molecule type" value="Genomic_DNA"/>
</dbReference>
<accession>A0A419V572</accession>
<dbReference type="RefSeq" id="WP_120193129.1">
    <property type="nucleotide sequence ID" value="NZ_RAPK01000008.1"/>
</dbReference>
<sequence>MEAKTYERDELVGYPTAPTLSQTRVLRIDKEEELVMLVEITLAACFDMGFDPVDGEEHIHDFLWDQGLAFIDNEKPKEQKRLVIASIDIKKGRVNSKYSDMLKSFDIV</sequence>
<gene>
    <name evidence="1" type="ORF">ATL39_1947</name>
</gene>